<dbReference type="RefSeq" id="WP_209655091.1">
    <property type="nucleotide sequence ID" value="NZ_JAGJCB010000008.1"/>
</dbReference>
<comment type="caution">
    <text evidence="1">The sequence shown here is derived from an EMBL/GenBank/DDBJ whole genome shotgun (WGS) entry which is preliminary data.</text>
</comment>
<dbReference type="Proteomes" id="UP000670776">
    <property type="component" value="Unassembled WGS sequence"/>
</dbReference>
<name>A0ABS4BUC8_9FLAO</name>
<accession>A0ABS4BUC8</accession>
<evidence type="ECO:0000313" key="2">
    <source>
        <dbReference type="Proteomes" id="UP000670776"/>
    </source>
</evidence>
<evidence type="ECO:0000313" key="1">
    <source>
        <dbReference type="EMBL" id="MBP0904194.1"/>
    </source>
</evidence>
<protein>
    <submittedName>
        <fullName evidence="1">Uncharacterized protein</fullName>
    </submittedName>
</protein>
<gene>
    <name evidence="1" type="ORF">J8H85_10170</name>
</gene>
<keyword evidence="2" id="KW-1185">Reference proteome</keyword>
<reference evidence="1 2" key="1">
    <citation type="submission" date="2021-04" db="EMBL/GenBank/DDBJ databases">
        <title>Mariniflexile gromovii gen. nov., sp. nov., a gliding bacterium isolated from the sea urchin Strongylocentrotus intermedius.</title>
        <authorList>
            <person name="Ko S."/>
            <person name="Le V."/>
            <person name="Ahn C.-Y."/>
            <person name="Oh H.-M."/>
        </authorList>
    </citation>
    <scope>NUCLEOTIDE SEQUENCE [LARGE SCALE GENOMIC DNA]</scope>
    <source>
        <strain evidence="1 2">KCTC 12570</strain>
    </source>
</reference>
<organism evidence="1 2">
    <name type="scientific">Mariniflexile gromovii</name>
    <dbReference type="NCBI Taxonomy" id="362523"/>
    <lineage>
        <taxon>Bacteria</taxon>
        <taxon>Pseudomonadati</taxon>
        <taxon>Bacteroidota</taxon>
        <taxon>Flavobacteriia</taxon>
        <taxon>Flavobacteriales</taxon>
        <taxon>Flavobacteriaceae</taxon>
        <taxon>Mariniflexile</taxon>
    </lineage>
</organism>
<dbReference type="EMBL" id="JAGJCB010000008">
    <property type="protein sequence ID" value="MBP0904194.1"/>
    <property type="molecule type" value="Genomic_DNA"/>
</dbReference>
<proteinExistence type="predicted"/>
<sequence length="301" mass="33841">MANMNGNDNTGLRSPETVICDSLKVIKSDKKTADSSYISNGTLQESKEIAKGYKICCLDKAEKSNNIYQDIMSFIAIGNYKKTEIIQKSIDEYIKKDDDIEKLIKDSSKLLNDMRIKIEDANNAACVMKNCITNKILPKSGKSTKDDKIVDVTDALKDIMDKTKTLNEKGQNAFESAVTIAGIQTFTNTVSLKDFSKLLTDAMKTFKDCVGTNIISTGKDVTTTREELNLIIEELTTITCNKKAEHTKSEGLDAVIKFVCEVECDGECLDLCRDIKNYYDSEDERDKRWHKDKNRQSVDQN</sequence>